<organism evidence="1 2">
    <name type="scientific">Ameiurus melas</name>
    <name type="common">Black bullhead</name>
    <name type="synonym">Silurus melas</name>
    <dbReference type="NCBI Taxonomy" id="219545"/>
    <lineage>
        <taxon>Eukaryota</taxon>
        <taxon>Metazoa</taxon>
        <taxon>Chordata</taxon>
        <taxon>Craniata</taxon>
        <taxon>Vertebrata</taxon>
        <taxon>Euteleostomi</taxon>
        <taxon>Actinopterygii</taxon>
        <taxon>Neopterygii</taxon>
        <taxon>Teleostei</taxon>
        <taxon>Ostariophysi</taxon>
        <taxon>Siluriformes</taxon>
        <taxon>Ictaluridae</taxon>
        <taxon>Ameiurus</taxon>
    </lineage>
</organism>
<sequence length="175" mass="20250">MAIKRRSRRDEKESYLNGYKAISKAQGPQQNTVRAIISKWKKRRTVVNLPRSSLLKFLQESINDSSRKSQKSPDEHLKNCRNYSAQVRSVFMILTLKKRGKNGIHGRVARQKTPTANQAEHKDLCFTFKNKTNPKASCNNVQVNFLEDIGPVTSCIKLTQHSRTINHPNSETWWW</sequence>
<protein>
    <submittedName>
        <fullName evidence="1">Uncharacterized protein</fullName>
    </submittedName>
</protein>
<proteinExistence type="predicted"/>
<evidence type="ECO:0000313" key="1">
    <source>
        <dbReference type="EMBL" id="KAF4080417.1"/>
    </source>
</evidence>
<comment type="caution">
    <text evidence="1">The sequence shown here is derived from an EMBL/GenBank/DDBJ whole genome shotgun (WGS) entry which is preliminary data.</text>
</comment>
<dbReference type="EMBL" id="JAAGNN010000014">
    <property type="protein sequence ID" value="KAF4080417.1"/>
    <property type="molecule type" value="Genomic_DNA"/>
</dbReference>
<dbReference type="Gene3D" id="1.10.10.10">
    <property type="entry name" value="Winged helix-like DNA-binding domain superfamily/Winged helix DNA-binding domain"/>
    <property type="match status" value="1"/>
</dbReference>
<name>A0A7J6AEH3_AMEME</name>
<gene>
    <name evidence="1" type="ORF">AMELA_G00171070</name>
</gene>
<dbReference type="InterPro" id="IPR036388">
    <property type="entry name" value="WH-like_DNA-bd_sf"/>
</dbReference>
<accession>A0A7J6AEH3</accession>
<evidence type="ECO:0000313" key="2">
    <source>
        <dbReference type="Proteomes" id="UP000593565"/>
    </source>
</evidence>
<dbReference type="Proteomes" id="UP000593565">
    <property type="component" value="Unassembled WGS sequence"/>
</dbReference>
<dbReference type="AlphaFoldDB" id="A0A7J6AEH3"/>
<reference evidence="1 2" key="1">
    <citation type="submission" date="2020-02" db="EMBL/GenBank/DDBJ databases">
        <title>A chromosome-scale genome assembly of the black bullhead catfish (Ameiurus melas).</title>
        <authorList>
            <person name="Wen M."/>
            <person name="Zham M."/>
            <person name="Cabau C."/>
            <person name="Klopp C."/>
            <person name="Donnadieu C."/>
            <person name="Roques C."/>
            <person name="Bouchez O."/>
            <person name="Lampietro C."/>
            <person name="Jouanno E."/>
            <person name="Herpin A."/>
            <person name="Louis A."/>
            <person name="Berthelot C."/>
            <person name="Parey E."/>
            <person name="Roest-Crollius H."/>
            <person name="Braasch I."/>
            <person name="Postlethwait J."/>
            <person name="Robinson-Rechavi M."/>
            <person name="Echchiki A."/>
            <person name="Begum T."/>
            <person name="Montfort J."/>
            <person name="Schartl M."/>
            <person name="Bobe J."/>
            <person name="Guiguen Y."/>
        </authorList>
    </citation>
    <scope>NUCLEOTIDE SEQUENCE [LARGE SCALE GENOMIC DNA]</scope>
    <source>
        <strain evidence="1">M_S1</strain>
        <tissue evidence="1">Blood</tissue>
    </source>
</reference>
<keyword evidence="2" id="KW-1185">Reference proteome</keyword>